<dbReference type="InterPro" id="IPR012292">
    <property type="entry name" value="Globin/Proto"/>
</dbReference>
<dbReference type="AlphaFoldDB" id="A0AAD8D5D6"/>
<evidence type="ECO:0000256" key="7">
    <source>
        <dbReference type="RuleBase" id="RU000356"/>
    </source>
</evidence>
<dbReference type="GO" id="GO:0031838">
    <property type="term" value="C:haptoglobin-hemoglobin complex"/>
    <property type="evidence" value="ECO:0007669"/>
    <property type="project" value="TreeGrafter"/>
</dbReference>
<dbReference type="GO" id="GO:0005344">
    <property type="term" value="F:oxygen carrier activity"/>
    <property type="evidence" value="ECO:0007669"/>
    <property type="project" value="UniProtKB-KW"/>
</dbReference>
<dbReference type="FunFam" id="1.10.490.10:FF:000002">
    <property type="entry name" value="Hemoglobin subunit alpha"/>
    <property type="match status" value="1"/>
</dbReference>
<comment type="caution">
    <text evidence="9">The sequence shown here is derived from an EMBL/GenBank/DDBJ whole genome shotgun (WGS) entry which is preliminary data.</text>
</comment>
<dbReference type="InterPro" id="IPR000971">
    <property type="entry name" value="Globin"/>
</dbReference>
<evidence type="ECO:0000313" key="10">
    <source>
        <dbReference type="Proteomes" id="UP001230051"/>
    </source>
</evidence>
<dbReference type="InterPro" id="IPR002339">
    <property type="entry name" value="Hemoglobin_pi"/>
</dbReference>
<organism evidence="9 10">
    <name type="scientific">Acipenser oxyrinchus oxyrinchus</name>
    <dbReference type="NCBI Taxonomy" id="40147"/>
    <lineage>
        <taxon>Eukaryota</taxon>
        <taxon>Metazoa</taxon>
        <taxon>Chordata</taxon>
        <taxon>Craniata</taxon>
        <taxon>Vertebrata</taxon>
        <taxon>Euteleostomi</taxon>
        <taxon>Actinopterygii</taxon>
        <taxon>Chondrostei</taxon>
        <taxon>Acipenseriformes</taxon>
        <taxon>Acipenseridae</taxon>
        <taxon>Acipenser</taxon>
    </lineage>
</organism>
<reference evidence="9" key="1">
    <citation type="submission" date="2022-02" db="EMBL/GenBank/DDBJ databases">
        <title>Atlantic sturgeon de novo genome assembly.</title>
        <authorList>
            <person name="Stock M."/>
            <person name="Klopp C."/>
            <person name="Guiguen Y."/>
            <person name="Cabau C."/>
            <person name="Parinello H."/>
            <person name="Santidrian Yebra-Pimentel E."/>
            <person name="Kuhl H."/>
            <person name="Dirks R.P."/>
            <person name="Guessner J."/>
            <person name="Wuertz S."/>
            <person name="Du K."/>
            <person name="Schartl M."/>
        </authorList>
    </citation>
    <scope>NUCLEOTIDE SEQUENCE</scope>
    <source>
        <strain evidence="9">STURGEONOMICS-FGT-2020</strain>
        <tissue evidence="9">Whole blood</tissue>
    </source>
</reference>
<protein>
    <submittedName>
        <fullName evidence="9">Hemoglobin subunit alpha-like</fullName>
    </submittedName>
</protein>
<dbReference type="GO" id="GO:0031720">
    <property type="term" value="F:haptoglobin binding"/>
    <property type="evidence" value="ECO:0007669"/>
    <property type="project" value="TreeGrafter"/>
</dbReference>
<gene>
    <name evidence="9" type="primary">hbaa1</name>
    <name evidence="9" type="ORF">AOXY_G17796</name>
</gene>
<dbReference type="Proteomes" id="UP001230051">
    <property type="component" value="Unassembled WGS sequence"/>
</dbReference>
<evidence type="ECO:0000256" key="4">
    <source>
        <dbReference type="ARBA" id="ARBA00022621"/>
    </source>
</evidence>
<dbReference type="GO" id="GO:0020037">
    <property type="term" value="F:heme binding"/>
    <property type="evidence" value="ECO:0007669"/>
    <property type="project" value="InterPro"/>
</dbReference>
<comment type="similarity">
    <text evidence="1 7">Belongs to the globin family.</text>
</comment>
<evidence type="ECO:0000259" key="8">
    <source>
        <dbReference type="PROSITE" id="PS01033"/>
    </source>
</evidence>
<dbReference type="GO" id="GO:0004601">
    <property type="term" value="F:peroxidase activity"/>
    <property type="evidence" value="ECO:0007669"/>
    <property type="project" value="TreeGrafter"/>
</dbReference>
<keyword evidence="6" id="KW-0408">Iron</keyword>
<dbReference type="PRINTS" id="PR00612">
    <property type="entry name" value="ALPHAHAEM"/>
</dbReference>
<dbReference type="InterPro" id="IPR009050">
    <property type="entry name" value="Globin-like_sf"/>
</dbReference>
<dbReference type="Gene3D" id="1.10.490.10">
    <property type="entry name" value="Globins"/>
    <property type="match status" value="1"/>
</dbReference>
<evidence type="ECO:0000256" key="2">
    <source>
        <dbReference type="ARBA" id="ARBA00022448"/>
    </source>
</evidence>
<accession>A0AAD8D5D6</accession>
<dbReference type="GO" id="GO:0072562">
    <property type="term" value="C:blood microparticle"/>
    <property type="evidence" value="ECO:0007669"/>
    <property type="project" value="TreeGrafter"/>
</dbReference>
<dbReference type="SUPFAM" id="SSF46458">
    <property type="entry name" value="Globin-like"/>
    <property type="match status" value="1"/>
</dbReference>
<name>A0AAD8D5D6_ACIOX</name>
<evidence type="ECO:0000256" key="1">
    <source>
        <dbReference type="ARBA" id="ARBA00008705"/>
    </source>
</evidence>
<dbReference type="InterPro" id="IPR050056">
    <property type="entry name" value="Hemoglobin_oxygen_transport"/>
</dbReference>
<evidence type="ECO:0000256" key="5">
    <source>
        <dbReference type="ARBA" id="ARBA00022723"/>
    </source>
</evidence>
<keyword evidence="5" id="KW-0479">Metal-binding</keyword>
<dbReference type="CDD" id="cd08927">
    <property type="entry name" value="Hb-alpha-like"/>
    <property type="match status" value="1"/>
</dbReference>
<dbReference type="Pfam" id="PF00042">
    <property type="entry name" value="Globin"/>
    <property type="match status" value="1"/>
</dbReference>
<proteinExistence type="inferred from homology"/>
<dbReference type="GO" id="GO:0005833">
    <property type="term" value="C:hemoglobin complex"/>
    <property type="evidence" value="ECO:0007669"/>
    <property type="project" value="InterPro"/>
</dbReference>
<keyword evidence="4 7" id="KW-0561">Oxygen transport</keyword>
<dbReference type="PANTHER" id="PTHR11442">
    <property type="entry name" value="HEMOGLOBIN FAMILY MEMBER"/>
    <property type="match status" value="1"/>
</dbReference>
<dbReference type="InterPro" id="IPR002338">
    <property type="entry name" value="Hemoglobin_a-typ"/>
</dbReference>
<evidence type="ECO:0000313" key="9">
    <source>
        <dbReference type="EMBL" id="KAK1162830.1"/>
    </source>
</evidence>
<dbReference type="PANTHER" id="PTHR11442:SF41">
    <property type="entry name" value="HEMOGLOBIN SUBUNIT ZETA"/>
    <property type="match status" value="1"/>
</dbReference>
<dbReference type="GO" id="GO:0043177">
    <property type="term" value="F:organic acid binding"/>
    <property type="evidence" value="ECO:0007669"/>
    <property type="project" value="TreeGrafter"/>
</dbReference>
<evidence type="ECO:0000256" key="6">
    <source>
        <dbReference type="ARBA" id="ARBA00023004"/>
    </source>
</evidence>
<evidence type="ECO:0000256" key="3">
    <source>
        <dbReference type="ARBA" id="ARBA00022617"/>
    </source>
</evidence>
<keyword evidence="3 7" id="KW-0349">Heme</keyword>
<dbReference type="GO" id="GO:0005506">
    <property type="term" value="F:iron ion binding"/>
    <property type="evidence" value="ECO:0007669"/>
    <property type="project" value="InterPro"/>
</dbReference>
<keyword evidence="2 7" id="KW-0813">Transport</keyword>
<dbReference type="GO" id="GO:0042744">
    <property type="term" value="P:hydrogen peroxide catabolic process"/>
    <property type="evidence" value="ECO:0007669"/>
    <property type="project" value="TreeGrafter"/>
</dbReference>
<feature type="domain" description="Globin" evidence="8">
    <location>
        <begin position="2"/>
        <end position="143"/>
    </location>
</feature>
<dbReference type="EMBL" id="JAGXEW010000016">
    <property type="protein sequence ID" value="KAK1162830.1"/>
    <property type="molecule type" value="Genomic_DNA"/>
</dbReference>
<keyword evidence="10" id="KW-1185">Reference proteome</keyword>
<dbReference type="PROSITE" id="PS01033">
    <property type="entry name" value="GLOBIN"/>
    <property type="match status" value="1"/>
</dbReference>
<sequence>MPLTDVDKNHVKSIWSKASGKAEELGAQALARMLEAFPNTKTYFSHYSDLSVKSAQVHVHGKKIFDALTDAVSHIDDITGAMSALSTKHANTLKVDPANFKILSHTILVVLALYFPADFTPEVHLACDKFLAAVSYALAEKYR</sequence>
<dbReference type="PRINTS" id="PR00815">
    <property type="entry name" value="PIHAEM"/>
</dbReference>
<dbReference type="GO" id="GO:0019825">
    <property type="term" value="F:oxygen binding"/>
    <property type="evidence" value="ECO:0007669"/>
    <property type="project" value="InterPro"/>
</dbReference>